<reference evidence="3 4" key="1">
    <citation type="journal article" date="2014" name="Proc. Natl. Acad. Sci. U.S.A.">
        <title>Trajectory and genomic determinants of fungal-pathogen speciation and host adaptation.</title>
        <authorList>
            <person name="Hu X."/>
            <person name="Xiao G."/>
            <person name="Zheng P."/>
            <person name="Shang Y."/>
            <person name="Su Y."/>
            <person name="Zhang X."/>
            <person name="Liu X."/>
            <person name="Zhan S."/>
            <person name="St Leger R.J."/>
            <person name="Wang C."/>
        </authorList>
    </citation>
    <scope>NUCLEOTIDE SEQUENCE [LARGE SCALE GENOMIC DNA]</scope>
    <source>
        <strain evidence="3 4">ARSEF 1941</strain>
    </source>
</reference>
<feature type="region of interest" description="Disordered" evidence="1">
    <location>
        <begin position="1"/>
        <end position="26"/>
    </location>
</feature>
<feature type="region of interest" description="Disordered" evidence="1">
    <location>
        <begin position="191"/>
        <end position="240"/>
    </location>
</feature>
<organism evidence="3 4">
    <name type="scientific">Metarhizium album (strain ARSEF 1941)</name>
    <dbReference type="NCBI Taxonomy" id="1081103"/>
    <lineage>
        <taxon>Eukaryota</taxon>
        <taxon>Fungi</taxon>
        <taxon>Dikarya</taxon>
        <taxon>Ascomycota</taxon>
        <taxon>Pezizomycotina</taxon>
        <taxon>Sordariomycetes</taxon>
        <taxon>Hypocreomycetidae</taxon>
        <taxon>Hypocreales</taxon>
        <taxon>Clavicipitaceae</taxon>
        <taxon>Metarhizium</taxon>
    </lineage>
</organism>
<evidence type="ECO:0000259" key="2">
    <source>
        <dbReference type="Pfam" id="PF14616"/>
    </source>
</evidence>
<dbReference type="GeneID" id="63736959"/>
<feature type="region of interest" description="Disordered" evidence="1">
    <location>
        <begin position="500"/>
        <end position="570"/>
    </location>
</feature>
<evidence type="ECO:0000313" key="4">
    <source>
        <dbReference type="Proteomes" id="UP000030816"/>
    </source>
</evidence>
<sequence length="570" mass="63002">MPGNDEVLSREPMWMSPPTSEPRKRPAPIYADIAYTTGGEMNSVPAWSGMHLQQVTDASTLRSSPISQEMLPLAVSGHDGWNHPSCGEMLDFQGLDGEGGIGQAYTTDDAVPIIDLRYSTQSQEAASLSMEGEIRHRRLSNSSLTISTSEHMSDIPSSYDDYPAGLSEAPSYTSDYLSTASNRTSLMSSIQLSPVASPRTTPQSRPEQVRAQSRGRASPSPRPSVRSAPYTLEASKSQRWSTGSYALTTEHRHSPMIFQGTHDGYATDQRMSPHGYPSLIPTQPFHAGGIQGPPPHHHQPFVLSGQPMFQRPGMTSPAHLPPQSMFEQPPPLPSHGIFKMLQSNGDPHTLHGHYTDLADPPDLFGPLSEEQIPPPEEDMNHSDPNMIPYEQELRFNGDLYTPRWVRGHGNKREGWCGICKPGRWLVLKNSAFWYDKSFTHGISAATGHAFEEPLDTRRMDGNPDVWEGLCPSCNAWVPLVSSKKKGTTWFRHAYKCHSHQKIKDVPKRRRDTGNNRKLAAQTPKAKQDTTAQQPMTPQSVTTPVSCLNTPSSVPPPPPLIPQVHLQALHH</sequence>
<dbReference type="OrthoDB" id="5595379at2759"/>
<feature type="domain" description="Transcription regulator Rua1 C-terminal" evidence="2">
    <location>
        <begin position="397"/>
        <end position="497"/>
    </location>
</feature>
<keyword evidence="4" id="KW-1185">Reference proteome</keyword>
<dbReference type="Proteomes" id="UP000030816">
    <property type="component" value="Unassembled WGS sequence"/>
</dbReference>
<dbReference type="AlphaFoldDB" id="A0A0B2WUA1"/>
<dbReference type="PANTHER" id="PTHR28125:SF3">
    <property type="entry name" value="TRANSCRIPTION REGULATOR RUA1 C-TERMINAL DOMAIN-CONTAINING PROTEIN"/>
    <property type="match status" value="1"/>
</dbReference>
<dbReference type="InterPro" id="IPR028012">
    <property type="entry name" value="Rua1_C"/>
</dbReference>
<comment type="caution">
    <text evidence="3">The sequence shown here is derived from an EMBL/GenBank/DDBJ whole genome shotgun (WGS) entry which is preliminary data.</text>
</comment>
<dbReference type="Pfam" id="PF14616">
    <property type="entry name" value="Rua1_C"/>
    <property type="match status" value="1"/>
</dbReference>
<dbReference type="HOGENOM" id="CLU_018826_0_0_1"/>
<name>A0A0B2WUA1_METAS</name>
<gene>
    <name evidence="3" type="ORF">MAM_02504</name>
</gene>
<feature type="compositionally biased region" description="Polar residues" evidence="1">
    <location>
        <begin position="528"/>
        <end position="549"/>
    </location>
</feature>
<dbReference type="PANTHER" id="PTHR28125">
    <property type="entry name" value="MEIOTIC EXPRESSION UP-REGULATED PROTEIN 26"/>
    <property type="match status" value="1"/>
</dbReference>
<evidence type="ECO:0000313" key="3">
    <source>
        <dbReference type="EMBL" id="KHN99651.1"/>
    </source>
</evidence>
<protein>
    <recommendedName>
        <fullName evidence="2">Transcription regulator Rua1 C-terminal domain-containing protein</fullName>
    </recommendedName>
</protein>
<dbReference type="RefSeq" id="XP_040680717.1">
    <property type="nucleotide sequence ID" value="XM_040821303.1"/>
</dbReference>
<feature type="compositionally biased region" description="Low complexity" evidence="1">
    <location>
        <begin position="210"/>
        <end position="229"/>
    </location>
</feature>
<feature type="compositionally biased region" description="Low complexity" evidence="1">
    <location>
        <begin position="561"/>
        <end position="570"/>
    </location>
</feature>
<evidence type="ECO:0000256" key="1">
    <source>
        <dbReference type="SAM" id="MobiDB-lite"/>
    </source>
</evidence>
<feature type="compositionally biased region" description="Polar residues" evidence="1">
    <location>
        <begin position="191"/>
        <end position="206"/>
    </location>
</feature>
<proteinExistence type="predicted"/>
<feature type="compositionally biased region" description="Basic residues" evidence="1">
    <location>
        <begin position="500"/>
        <end position="510"/>
    </location>
</feature>
<accession>A0A0B2WUA1</accession>
<dbReference type="EMBL" id="AZHE01000004">
    <property type="protein sequence ID" value="KHN99651.1"/>
    <property type="molecule type" value="Genomic_DNA"/>
</dbReference>